<evidence type="ECO:0000313" key="2">
    <source>
        <dbReference type="EMBL" id="PZG15066.1"/>
    </source>
</evidence>
<dbReference type="AlphaFoldDB" id="A0A2W2DT13"/>
<dbReference type="RefSeq" id="WP_111215480.1">
    <property type="nucleotide sequence ID" value="NZ_POTY01000134.1"/>
</dbReference>
<organism evidence="2 3">
    <name type="scientific">Micromonospora craterilacus</name>
    <dbReference type="NCBI Taxonomy" id="1655439"/>
    <lineage>
        <taxon>Bacteria</taxon>
        <taxon>Bacillati</taxon>
        <taxon>Actinomycetota</taxon>
        <taxon>Actinomycetes</taxon>
        <taxon>Micromonosporales</taxon>
        <taxon>Micromonosporaceae</taxon>
        <taxon>Micromonospora</taxon>
    </lineage>
</organism>
<accession>A0A2W2DT13</accession>
<evidence type="ECO:0000256" key="1">
    <source>
        <dbReference type="SAM" id="MobiDB-lite"/>
    </source>
</evidence>
<sequence>MTTNLQAAPEQVSDGSAPGAVLEDEPRSWWFTFPDGSAYAGRYAVTHGTHDAAMAEVTAHFGPTIAGQFASSEEARVAHLGLMRLRRDQWPAPVVEQTAAPAGDDSVVNPGGLVEQAATGEWRRPGDADTAVLQAVAADDETAAGGHRMASFWKGDEPGESGAACACGLTFDGFDSLDRASELLDRHIAAENQSAPPPVPAGELQPGMWVATGDVDAPGIEVRYVEQSEDGRWVGVVFAGPSYAEYPIDVPLYLVDEELVEQAAARARARAHRAQQIECLRRLAQLAEEDEHFPLPRYTLRIGGGLDSPEAVRRVAAVLDVEVTKSDYGLRATWRYGGADELNPPVEVEMSAAHPRSGDAKSTPVPVPVSPAAPAAGAATLDSLRRCRRCGATTGLAMSPHDPVEYECADATCPQAGAR</sequence>
<dbReference type="Proteomes" id="UP000248924">
    <property type="component" value="Unassembled WGS sequence"/>
</dbReference>
<gene>
    <name evidence="2" type="ORF">C1I95_20375</name>
</gene>
<keyword evidence="3" id="KW-1185">Reference proteome</keyword>
<dbReference type="OrthoDB" id="2990756at2"/>
<name>A0A2W2DT13_9ACTN</name>
<proteinExistence type="predicted"/>
<dbReference type="EMBL" id="POTY01000134">
    <property type="protein sequence ID" value="PZG15066.1"/>
    <property type="molecule type" value="Genomic_DNA"/>
</dbReference>
<evidence type="ECO:0000313" key="3">
    <source>
        <dbReference type="Proteomes" id="UP000248924"/>
    </source>
</evidence>
<feature type="region of interest" description="Disordered" evidence="1">
    <location>
        <begin position="1"/>
        <end position="20"/>
    </location>
</feature>
<reference evidence="2 3" key="1">
    <citation type="submission" date="2018-01" db="EMBL/GenBank/DDBJ databases">
        <title>Draft genome sequence of Jishengella sp. NA12.</title>
        <authorList>
            <person name="Sahin N."/>
            <person name="Ay H."/>
            <person name="Saygin H."/>
        </authorList>
    </citation>
    <scope>NUCLEOTIDE SEQUENCE [LARGE SCALE GENOMIC DNA]</scope>
    <source>
        <strain evidence="2 3">NA12</strain>
    </source>
</reference>
<protein>
    <submittedName>
        <fullName evidence="2">Uncharacterized protein</fullName>
    </submittedName>
</protein>
<comment type="caution">
    <text evidence="2">The sequence shown here is derived from an EMBL/GenBank/DDBJ whole genome shotgun (WGS) entry which is preliminary data.</text>
</comment>